<dbReference type="InterPro" id="IPR052523">
    <property type="entry name" value="Trichothecene_AcTrans"/>
</dbReference>
<dbReference type="Gene3D" id="3.40.630.30">
    <property type="match status" value="1"/>
</dbReference>
<organism evidence="2 3">
    <name type="scientific">Devosia epidermidihirudinis</name>
    <dbReference type="NCBI Taxonomy" id="1293439"/>
    <lineage>
        <taxon>Bacteria</taxon>
        <taxon>Pseudomonadati</taxon>
        <taxon>Pseudomonadota</taxon>
        <taxon>Alphaproteobacteria</taxon>
        <taxon>Hyphomicrobiales</taxon>
        <taxon>Devosiaceae</taxon>
        <taxon>Devosia</taxon>
    </lineage>
</organism>
<dbReference type="RefSeq" id="WP_046137527.1">
    <property type="nucleotide sequence ID" value="NZ_LANJ01000019.1"/>
</dbReference>
<dbReference type="OrthoDB" id="7057833at2"/>
<feature type="domain" description="N-acetyltransferase" evidence="1">
    <location>
        <begin position="21"/>
        <end position="190"/>
    </location>
</feature>
<dbReference type="EMBL" id="LANJ01000019">
    <property type="protein sequence ID" value="KKC37273.1"/>
    <property type="molecule type" value="Genomic_DNA"/>
</dbReference>
<dbReference type="PATRIC" id="fig|1293439.3.peg.1997"/>
<accession>A0A0F5Q943</accession>
<dbReference type="GO" id="GO:0016747">
    <property type="term" value="F:acyltransferase activity, transferring groups other than amino-acyl groups"/>
    <property type="evidence" value="ECO:0007669"/>
    <property type="project" value="InterPro"/>
</dbReference>
<dbReference type="InterPro" id="IPR000182">
    <property type="entry name" value="GNAT_dom"/>
</dbReference>
<evidence type="ECO:0000313" key="3">
    <source>
        <dbReference type="Proteomes" id="UP000033411"/>
    </source>
</evidence>
<dbReference type="SUPFAM" id="SSF55729">
    <property type="entry name" value="Acyl-CoA N-acyltransferases (Nat)"/>
    <property type="match status" value="1"/>
</dbReference>
<dbReference type="CDD" id="cd04301">
    <property type="entry name" value="NAT_SF"/>
    <property type="match status" value="1"/>
</dbReference>
<dbReference type="PANTHER" id="PTHR42791">
    <property type="entry name" value="GNAT FAMILY ACETYLTRANSFERASE"/>
    <property type="match status" value="1"/>
</dbReference>
<gene>
    <name evidence="2" type="ORF">WH87_11985</name>
</gene>
<dbReference type="PROSITE" id="PS51186">
    <property type="entry name" value="GNAT"/>
    <property type="match status" value="1"/>
</dbReference>
<reference evidence="2 3" key="1">
    <citation type="submission" date="2015-03" db="EMBL/GenBank/DDBJ databases">
        <authorList>
            <person name="Lepp D."/>
            <person name="Hassan Y.I."/>
            <person name="Li X.-Z."/>
            <person name="Zhou T."/>
        </authorList>
    </citation>
    <scope>NUCLEOTIDE SEQUENCE [LARGE SCALE GENOMIC DNA]</scope>
    <source>
        <strain evidence="2 3">E84</strain>
    </source>
</reference>
<evidence type="ECO:0000313" key="2">
    <source>
        <dbReference type="EMBL" id="KKC37273.1"/>
    </source>
</evidence>
<protein>
    <recommendedName>
        <fullName evidence="1">N-acetyltransferase domain-containing protein</fullName>
    </recommendedName>
</protein>
<proteinExistence type="predicted"/>
<dbReference type="PANTHER" id="PTHR42791:SF1">
    <property type="entry name" value="N-ACETYLTRANSFERASE DOMAIN-CONTAINING PROTEIN"/>
    <property type="match status" value="1"/>
</dbReference>
<dbReference type="Proteomes" id="UP000033411">
    <property type="component" value="Unassembled WGS sequence"/>
</dbReference>
<comment type="caution">
    <text evidence="2">The sequence shown here is derived from an EMBL/GenBank/DDBJ whole genome shotgun (WGS) entry which is preliminary data.</text>
</comment>
<name>A0A0F5Q943_9HYPH</name>
<dbReference type="InterPro" id="IPR016181">
    <property type="entry name" value="Acyl_CoA_acyltransferase"/>
</dbReference>
<dbReference type="Pfam" id="PF13508">
    <property type="entry name" value="Acetyltransf_7"/>
    <property type="match status" value="1"/>
</dbReference>
<evidence type="ECO:0000259" key="1">
    <source>
        <dbReference type="PROSITE" id="PS51186"/>
    </source>
</evidence>
<dbReference type="AlphaFoldDB" id="A0A0F5Q943"/>
<sequence length="190" mass="20525">MTQATTALAAALQDDPFYRAVTITAENEAARLDMLAQYFDHALEEARHVGDVQIAGDDGAAIWVTDIADAATVAAESARRTAALGVVLGDKGVAAYAEIGAAMEALVPDHLADSWYLSILGVRPEARGRGIARDLLAPTLAKADIAGATSFLETFNPLSLPFYQRLGFVDQIALHEPVTDRPYWLMWRQR</sequence>
<keyword evidence="3" id="KW-1185">Reference proteome</keyword>